<feature type="chain" id="PRO_5008109596" description="Secreted protein" evidence="1">
    <location>
        <begin position="20"/>
        <end position="214"/>
    </location>
</feature>
<evidence type="ECO:0000313" key="4">
    <source>
        <dbReference type="Proteomes" id="UP000005240"/>
    </source>
</evidence>
<keyword evidence="1" id="KW-0732">Signal</keyword>
<reference evidence="3" key="4">
    <citation type="submission" date="2025-05" db="UniProtKB">
        <authorList>
            <consortium name="EnsemblFungi"/>
        </authorList>
    </citation>
    <scope>IDENTIFICATION</scope>
    <source>
        <strain evidence="3">isolate 1-1 / race 1 (BBBD)</strain>
    </source>
</reference>
<accession>A0A180G5S3</accession>
<protein>
    <recommendedName>
        <fullName evidence="5">Secreted protein</fullName>
    </recommendedName>
</protein>
<reference evidence="2" key="1">
    <citation type="submission" date="2009-11" db="EMBL/GenBank/DDBJ databases">
        <authorList>
            <consortium name="The Broad Institute Genome Sequencing Platform"/>
            <person name="Ward D."/>
            <person name="Feldgarden M."/>
            <person name="Earl A."/>
            <person name="Young S.K."/>
            <person name="Zeng Q."/>
            <person name="Koehrsen M."/>
            <person name="Alvarado L."/>
            <person name="Berlin A."/>
            <person name="Bochicchio J."/>
            <person name="Borenstein D."/>
            <person name="Chapman S.B."/>
            <person name="Chen Z."/>
            <person name="Engels R."/>
            <person name="Freedman E."/>
            <person name="Gellesch M."/>
            <person name="Goldberg J."/>
            <person name="Griggs A."/>
            <person name="Gujja S."/>
            <person name="Heilman E."/>
            <person name="Heiman D."/>
            <person name="Hepburn T."/>
            <person name="Howarth C."/>
            <person name="Jen D."/>
            <person name="Larson L."/>
            <person name="Lewis B."/>
            <person name="Mehta T."/>
            <person name="Park D."/>
            <person name="Pearson M."/>
            <person name="Roberts A."/>
            <person name="Saif S."/>
            <person name="Shea T."/>
            <person name="Shenoy N."/>
            <person name="Sisk P."/>
            <person name="Stolte C."/>
            <person name="Sykes S."/>
            <person name="Thomson T."/>
            <person name="Walk T."/>
            <person name="White J."/>
            <person name="Yandava C."/>
            <person name="Izard J."/>
            <person name="Baranova O.V."/>
            <person name="Blanton J.M."/>
            <person name="Tanner A.C."/>
            <person name="Dewhirst F.E."/>
            <person name="Haas B."/>
            <person name="Nusbaum C."/>
            <person name="Birren B."/>
        </authorList>
    </citation>
    <scope>NUCLEOTIDE SEQUENCE [LARGE SCALE GENOMIC DNA]</scope>
    <source>
        <strain evidence="2">1-1 BBBD Race 1</strain>
    </source>
</reference>
<keyword evidence="4" id="KW-1185">Reference proteome</keyword>
<dbReference type="OrthoDB" id="2499360at2759"/>
<evidence type="ECO:0008006" key="5">
    <source>
        <dbReference type="Google" id="ProtNLM"/>
    </source>
</evidence>
<evidence type="ECO:0000313" key="2">
    <source>
        <dbReference type="EMBL" id="OAV88037.1"/>
    </source>
</evidence>
<dbReference type="AlphaFoldDB" id="A0A180G5S3"/>
<sequence>MKSTTAAICLALLLPAVSATVHTLCYNYFMQKDGCVYSAAAVDQRCPAPVKPHPQPVHVFQDQTAHRKRSESNALERRYNTNKPSFYVSGGDGTCGHYDTSTDLGVCLWNGPEQNNPTPETAGWLNGAKTSNCGKQVYIQRKGQPNTVQYVKVLDGCSFDIKTPDAGCFEIAITLALFYKFNPTPKELHDGKIYEGFTWDFNNLNGTKLQQAPV</sequence>
<feature type="signal peptide" evidence="1">
    <location>
        <begin position="1"/>
        <end position="19"/>
    </location>
</feature>
<evidence type="ECO:0000313" key="3">
    <source>
        <dbReference type="EnsemblFungi" id="PTTG_07924-t43_1-p1"/>
    </source>
</evidence>
<organism evidence="2">
    <name type="scientific">Puccinia triticina (isolate 1-1 / race 1 (BBBD))</name>
    <name type="common">Brown leaf rust fungus</name>
    <dbReference type="NCBI Taxonomy" id="630390"/>
    <lineage>
        <taxon>Eukaryota</taxon>
        <taxon>Fungi</taxon>
        <taxon>Dikarya</taxon>
        <taxon>Basidiomycota</taxon>
        <taxon>Pucciniomycotina</taxon>
        <taxon>Pucciniomycetes</taxon>
        <taxon>Pucciniales</taxon>
        <taxon>Pucciniaceae</taxon>
        <taxon>Puccinia</taxon>
    </lineage>
</organism>
<gene>
    <name evidence="2" type="ORF">PTTG_07924</name>
</gene>
<dbReference type="EnsemblFungi" id="PTTG_07924-t43_1">
    <property type="protein sequence ID" value="PTTG_07924-t43_1-p1"/>
    <property type="gene ID" value="PTTG_07924"/>
</dbReference>
<reference evidence="3 4" key="3">
    <citation type="journal article" date="2017" name="G3 (Bethesda)">
        <title>Comparative analysis highlights variable genome content of wheat rusts and divergence of the mating loci.</title>
        <authorList>
            <person name="Cuomo C.A."/>
            <person name="Bakkeren G."/>
            <person name="Khalil H.B."/>
            <person name="Panwar V."/>
            <person name="Joly D."/>
            <person name="Linning R."/>
            <person name="Sakthikumar S."/>
            <person name="Song X."/>
            <person name="Adiconis X."/>
            <person name="Fan L."/>
            <person name="Goldberg J.M."/>
            <person name="Levin J.Z."/>
            <person name="Young S."/>
            <person name="Zeng Q."/>
            <person name="Anikster Y."/>
            <person name="Bruce M."/>
            <person name="Wang M."/>
            <person name="Yin C."/>
            <person name="McCallum B."/>
            <person name="Szabo L.J."/>
            <person name="Hulbert S."/>
            <person name="Chen X."/>
            <person name="Fellers J.P."/>
        </authorList>
    </citation>
    <scope>NUCLEOTIDE SEQUENCE</scope>
    <source>
        <strain evidence="3">isolate 1-1 / race 1 (BBBD)</strain>
        <strain evidence="4">Isolate 1-1 / race 1 (BBBD)</strain>
    </source>
</reference>
<reference evidence="2" key="2">
    <citation type="submission" date="2016-05" db="EMBL/GenBank/DDBJ databases">
        <title>Comparative analysis highlights variable genome content of wheat rusts and divergence of the mating loci.</title>
        <authorList>
            <person name="Cuomo C.A."/>
            <person name="Bakkeren G."/>
            <person name="Szabo L."/>
            <person name="Khalil H."/>
            <person name="Joly D."/>
            <person name="Goldberg J."/>
            <person name="Young S."/>
            <person name="Zeng Q."/>
            <person name="Fellers J."/>
        </authorList>
    </citation>
    <scope>NUCLEOTIDE SEQUENCE [LARGE SCALE GENOMIC DNA]</scope>
    <source>
        <strain evidence="2">1-1 BBBD Race 1</strain>
    </source>
</reference>
<dbReference type="VEuPathDB" id="FungiDB:PTTG_07924"/>
<evidence type="ECO:0000256" key="1">
    <source>
        <dbReference type="SAM" id="SignalP"/>
    </source>
</evidence>
<name>A0A180G5S3_PUCT1</name>
<dbReference type="Proteomes" id="UP000005240">
    <property type="component" value="Unassembled WGS sequence"/>
</dbReference>
<proteinExistence type="predicted"/>
<dbReference type="EMBL" id="ADAS02000221">
    <property type="protein sequence ID" value="OAV88037.1"/>
    <property type="molecule type" value="Genomic_DNA"/>
</dbReference>